<organism evidence="17 18">
    <name type="scientific">Acer negundo</name>
    <name type="common">Box elder</name>
    <dbReference type="NCBI Taxonomy" id="4023"/>
    <lineage>
        <taxon>Eukaryota</taxon>
        <taxon>Viridiplantae</taxon>
        <taxon>Streptophyta</taxon>
        <taxon>Embryophyta</taxon>
        <taxon>Tracheophyta</taxon>
        <taxon>Spermatophyta</taxon>
        <taxon>Magnoliopsida</taxon>
        <taxon>eudicotyledons</taxon>
        <taxon>Gunneridae</taxon>
        <taxon>Pentapetalae</taxon>
        <taxon>rosids</taxon>
        <taxon>malvids</taxon>
        <taxon>Sapindales</taxon>
        <taxon>Sapindaceae</taxon>
        <taxon>Hippocastanoideae</taxon>
        <taxon>Acereae</taxon>
        <taxon>Acer</taxon>
    </lineage>
</organism>
<evidence type="ECO:0000256" key="3">
    <source>
        <dbReference type="ARBA" id="ARBA00022475"/>
    </source>
</evidence>
<dbReference type="AlphaFoldDB" id="A0AAD5IX20"/>
<comment type="subcellular location">
    <subcellularLocation>
        <location evidence="1">Cell membrane</location>
        <topology evidence="1">Lipid-anchor</topology>
        <topology evidence="1">GPI-anchor</topology>
    </subcellularLocation>
</comment>
<keyword evidence="2" id="KW-0813">Transport</keyword>
<keyword evidence="10" id="KW-1015">Disulfide bond</keyword>
<comment type="similarity">
    <text evidence="13">Belongs to the early nodulin-like (ENODL) family.</text>
</comment>
<evidence type="ECO:0000256" key="6">
    <source>
        <dbReference type="ARBA" id="ARBA00022729"/>
    </source>
</evidence>
<evidence type="ECO:0000256" key="14">
    <source>
        <dbReference type="SAM" id="Phobius"/>
    </source>
</evidence>
<evidence type="ECO:0000256" key="5">
    <source>
        <dbReference type="ARBA" id="ARBA00022692"/>
    </source>
</evidence>
<feature type="domain" description="Phytocyanin" evidence="16">
    <location>
        <begin position="29"/>
        <end position="131"/>
    </location>
</feature>
<evidence type="ECO:0000256" key="12">
    <source>
        <dbReference type="ARBA" id="ARBA00023288"/>
    </source>
</evidence>
<dbReference type="CDD" id="cd08760">
    <property type="entry name" value="Cyt_b561_FRRS1_like"/>
    <property type="match status" value="1"/>
</dbReference>
<dbReference type="Gene3D" id="1.20.120.1770">
    <property type="match status" value="1"/>
</dbReference>
<evidence type="ECO:0000256" key="1">
    <source>
        <dbReference type="ARBA" id="ARBA00004609"/>
    </source>
</evidence>
<dbReference type="EMBL" id="JAJSOW010000102">
    <property type="protein sequence ID" value="KAI9178221.1"/>
    <property type="molecule type" value="Genomic_DNA"/>
</dbReference>
<dbReference type="GO" id="GO:0005886">
    <property type="term" value="C:plasma membrane"/>
    <property type="evidence" value="ECO:0007669"/>
    <property type="project" value="UniProtKB-SubCell"/>
</dbReference>
<dbReference type="Pfam" id="PF02298">
    <property type="entry name" value="Cu_bind_like"/>
    <property type="match status" value="1"/>
</dbReference>
<dbReference type="PANTHER" id="PTHR33021:SF49">
    <property type="entry name" value="EARLY NODULIN-LIKE PROTEIN 21"/>
    <property type="match status" value="1"/>
</dbReference>
<keyword evidence="6" id="KW-0732">Signal</keyword>
<reference evidence="17" key="1">
    <citation type="journal article" date="2022" name="Plant J.">
        <title>Strategies of tolerance reflected in two North American maple genomes.</title>
        <authorList>
            <person name="McEvoy S.L."/>
            <person name="Sezen U.U."/>
            <person name="Trouern-Trend A."/>
            <person name="McMahon S.M."/>
            <person name="Schaberg P.G."/>
            <person name="Yang J."/>
            <person name="Wegrzyn J.L."/>
            <person name="Swenson N.G."/>
        </authorList>
    </citation>
    <scope>NUCLEOTIDE SEQUENCE</scope>
    <source>
        <strain evidence="17">91603</strain>
    </source>
</reference>
<dbReference type="GO" id="GO:0009055">
    <property type="term" value="F:electron transfer activity"/>
    <property type="evidence" value="ECO:0007669"/>
    <property type="project" value="InterPro"/>
</dbReference>
<feature type="domain" description="Cytochrome b561" evidence="15">
    <location>
        <begin position="126"/>
        <end position="280"/>
    </location>
</feature>
<evidence type="ECO:0000259" key="15">
    <source>
        <dbReference type="PROSITE" id="PS50939"/>
    </source>
</evidence>
<dbReference type="InterPro" id="IPR041846">
    <property type="entry name" value="ENL_dom"/>
</dbReference>
<dbReference type="InterPro" id="IPR006593">
    <property type="entry name" value="Cyt_b561/ferric_Rdtase_TM"/>
</dbReference>
<evidence type="ECO:0000256" key="11">
    <source>
        <dbReference type="ARBA" id="ARBA00023180"/>
    </source>
</evidence>
<dbReference type="PROSITE" id="PS51485">
    <property type="entry name" value="PHYTOCYANIN"/>
    <property type="match status" value="1"/>
</dbReference>
<evidence type="ECO:0000313" key="18">
    <source>
        <dbReference type="Proteomes" id="UP001064489"/>
    </source>
</evidence>
<keyword evidence="18" id="KW-1185">Reference proteome</keyword>
<keyword evidence="11" id="KW-0325">Glycoprotein</keyword>
<dbReference type="GO" id="GO:0098552">
    <property type="term" value="C:side of membrane"/>
    <property type="evidence" value="ECO:0007669"/>
    <property type="project" value="UniProtKB-KW"/>
</dbReference>
<comment type="caution">
    <text evidence="17">The sequence shown here is derived from an EMBL/GenBank/DDBJ whole genome shotgun (WGS) entry which is preliminary data.</text>
</comment>
<accession>A0AAD5IX20</accession>
<keyword evidence="4" id="KW-0336">GPI-anchor</keyword>
<keyword evidence="8 14" id="KW-1133">Transmembrane helix</keyword>
<sequence length="280" mass="31453">MACLKNNTSKTMFLWLIIFTSLHYLSVSFEFQVGGNNGWVVPPVNDSKTYNDWASENRFQDGDTIRFKYKKDSVMEVSEEDYKKCNSTHPIFFSNTGNSLFRLQRSGSFYFISGVSGHCQKGQRMIVKVMSEEEESSPGDNKKSSAGSTIVAAGVSKLVFAHFKKNHGILGIFGWGLILPVRAIIPRHKDPLWYYHHAIIQLIGFIFGLATMLLGIQLYDTLNVKNSNIDAHRGIGIFILVLSILQILTFVYDPEKIRRFKGTGIGTITGLAGLHFSLEL</sequence>
<dbReference type="FunFam" id="2.60.40.420:FF:000010">
    <property type="entry name" value="Early nodulin-like protein 1"/>
    <property type="match status" value="1"/>
</dbReference>
<dbReference type="Gene3D" id="2.60.40.420">
    <property type="entry name" value="Cupredoxins - blue copper proteins"/>
    <property type="match status" value="1"/>
</dbReference>
<dbReference type="InterPro" id="IPR039391">
    <property type="entry name" value="Phytocyanin-like"/>
</dbReference>
<evidence type="ECO:0000256" key="4">
    <source>
        <dbReference type="ARBA" id="ARBA00022622"/>
    </source>
</evidence>
<feature type="transmembrane region" description="Helical" evidence="14">
    <location>
        <begin position="167"/>
        <end position="185"/>
    </location>
</feature>
<evidence type="ECO:0000256" key="2">
    <source>
        <dbReference type="ARBA" id="ARBA00022448"/>
    </source>
</evidence>
<keyword evidence="7" id="KW-0249">Electron transport</keyword>
<gene>
    <name evidence="17" type="ORF">LWI28_024009</name>
</gene>
<dbReference type="PANTHER" id="PTHR33021">
    <property type="entry name" value="BLUE COPPER PROTEIN"/>
    <property type="match status" value="1"/>
</dbReference>
<proteinExistence type="inferred from homology"/>
<keyword evidence="9 14" id="KW-0472">Membrane</keyword>
<evidence type="ECO:0000256" key="7">
    <source>
        <dbReference type="ARBA" id="ARBA00022982"/>
    </source>
</evidence>
<evidence type="ECO:0000256" key="13">
    <source>
        <dbReference type="ARBA" id="ARBA00035011"/>
    </source>
</evidence>
<dbReference type="InterPro" id="IPR003245">
    <property type="entry name" value="Phytocyanin_dom"/>
</dbReference>
<dbReference type="PROSITE" id="PS50939">
    <property type="entry name" value="CYTOCHROME_B561"/>
    <property type="match status" value="1"/>
</dbReference>
<dbReference type="SUPFAM" id="SSF49503">
    <property type="entry name" value="Cupredoxins"/>
    <property type="match status" value="1"/>
</dbReference>
<dbReference type="InterPro" id="IPR008972">
    <property type="entry name" value="Cupredoxin"/>
</dbReference>
<evidence type="ECO:0000256" key="10">
    <source>
        <dbReference type="ARBA" id="ARBA00023157"/>
    </source>
</evidence>
<keyword evidence="3" id="KW-1003">Cell membrane</keyword>
<keyword evidence="12" id="KW-0449">Lipoprotein</keyword>
<evidence type="ECO:0000256" key="9">
    <source>
        <dbReference type="ARBA" id="ARBA00023136"/>
    </source>
</evidence>
<reference evidence="17" key="2">
    <citation type="submission" date="2023-02" db="EMBL/GenBank/DDBJ databases">
        <authorList>
            <person name="Swenson N.G."/>
            <person name="Wegrzyn J.L."/>
            <person name="Mcevoy S.L."/>
        </authorList>
    </citation>
    <scope>NUCLEOTIDE SEQUENCE</scope>
    <source>
        <strain evidence="17">91603</strain>
        <tissue evidence="17">Leaf</tissue>
    </source>
</reference>
<feature type="transmembrane region" description="Helical" evidence="14">
    <location>
        <begin position="231"/>
        <end position="252"/>
    </location>
</feature>
<evidence type="ECO:0000259" key="16">
    <source>
        <dbReference type="PROSITE" id="PS51485"/>
    </source>
</evidence>
<evidence type="ECO:0008006" key="19">
    <source>
        <dbReference type="Google" id="ProtNLM"/>
    </source>
</evidence>
<dbReference type="SMART" id="SM00665">
    <property type="entry name" value="B561"/>
    <property type="match status" value="1"/>
</dbReference>
<name>A0AAD5IX20_ACENE</name>
<feature type="transmembrane region" description="Helical" evidence="14">
    <location>
        <begin position="197"/>
        <end position="219"/>
    </location>
</feature>
<evidence type="ECO:0000256" key="8">
    <source>
        <dbReference type="ARBA" id="ARBA00022989"/>
    </source>
</evidence>
<dbReference type="CDD" id="cd11019">
    <property type="entry name" value="OsENODL1_like"/>
    <property type="match status" value="1"/>
</dbReference>
<keyword evidence="5 14" id="KW-0812">Transmembrane</keyword>
<evidence type="ECO:0000313" key="17">
    <source>
        <dbReference type="EMBL" id="KAI9178221.1"/>
    </source>
</evidence>
<feature type="transmembrane region" description="Helical" evidence="14">
    <location>
        <begin position="12"/>
        <end position="29"/>
    </location>
</feature>
<dbReference type="Proteomes" id="UP001064489">
    <property type="component" value="Chromosome 5"/>
</dbReference>
<protein>
    <recommendedName>
        <fullName evidence="19">Phytocyanin domain-containing protein</fullName>
    </recommendedName>
</protein>